<evidence type="ECO:0000313" key="14">
    <source>
        <dbReference type="Proteomes" id="UP000327011"/>
    </source>
</evidence>
<name>A0A5J5JQT3_9ACTN</name>
<dbReference type="GO" id="GO:0019491">
    <property type="term" value="P:ectoine biosynthetic process"/>
    <property type="evidence" value="ECO:0007669"/>
    <property type="project" value="UniProtKB-UniPathway"/>
</dbReference>
<dbReference type="PIRSF" id="PIRSF000521">
    <property type="entry name" value="Transaminase_4ab_Lys_Orn"/>
    <property type="match status" value="1"/>
</dbReference>
<keyword evidence="14" id="KW-1185">Reference proteome</keyword>
<evidence type="ECO:0000256" key="8">
    <source>
        <dbReference type="ARBA" id="ARBA00022679"/>
    </source>
</evidence>
<keyword evidence="9 11" id="KW-0663">Pyridoxal phosphate</keyword>
<dbReference type="GO" id="GO:0030170">
    <property type="term" value="F:pyridoxal phosphate binding"/>
    <property type="evidence" value="ECO:0007669"/>
    <property type="project" value="InterPro"/>
</dbReference>
<evidence type="ECO:0000256" key="4">
    <source>
        <dbReference type="ARBA" id="ARBA00008954"/>
    </source>
</evidence>
<evidence type="ECO:0000256" key="9">
    <source>
        <dbReference type="ARBA" id="ARBA00022898"/>
    </source>
</evidence>
<dbReference type="GO" id="GO:0045303">
    <property type="term" value="F:diaminobutyrate-2-oxoglutarate transaminase activity"/>
    <property type="evidence" value="ECO:0007669"/>
    <property type="project" value="UniProtKB-EC"/>
</dbReference>
<dbReference type="InterPro" id="IPR015422">
    <property type="entry name" value="PyrdxlP-dep_Trfase_small"/>
</dbReference>
<evidence type="ECO:0000256" key="12">
    <source>
        <dbReference type="RuleBase" id="RU365034"/>
    </source>
</evidence>
<dbReference type="RefSeq" id="WP_150940491.1">
    <property type="nucleotide sequence ID" value="NZ_VYTZ01000025.1"/>
</dbReference>
<dbReference type="InterPro" id="IPR012773">
    <property type="entry name" value="Ectoine_EctB"/>
</dbReference>
<dbReference type="NCBIfam" id="TIGR00709">
    <property type="entry name" value="dat"/>
    <property type="match status" value="1"/>
</dbReference>
<evidence type="ECO:0000256" key="2">
    <source>
        <dbReference type="ARBA" id="ARBA00002189"/>
    </source>
</evidence>
<dbReference type="UniPathway" id="UPA00067">
    <property type="reaction ID" value="UER00121"/>
</dbReference>
<dbReference type="Gene3D" id="3.40.640.10">
    <property type="entry name" value="Type I PLP-dependent aspartate aminotransferase-like (Major domain)"/>
    <property type="match status" value="1"/>
</dbReference>
<evidence type="ECO:0000256" key="5">
    <source>
        <dbReference type="ARBA" id="ARBA00013155"/>
    </source>
</evidence>
<evidence type="ECO:0000256" key="11">
    <source>
        <dbReference type="RuleBase" id="RU003560"/>
    </source>
</evidence>
<comment type="function">
    <text evidence="2 12">Catalyzes reversively the conversion of L-aspartate beta-semialdehyde (ASA) to L-2,4-diaminobutyrate (DABA) by transamination with L-glutamate.</text>
</comment>
<dbReference type="PANTHER" id="PTHR43552:SF2">
    <property type="entry name" value="DIAMINOBUTYRATE--2-OXOGLUTARATE TRANSAMINASE"/>
    <property type="match status" value="1"/>
</dbReference>
<sequence>MSVVADRESEVRSYNRIWPAMFDHARGSWLYTKPGAAYLDFFSGAGTLSYGHNEPRLKRALIDYLERDGVTHGLDMFTTARADLMNTLSTLILEPRSLDYKIVFAGPAGTTAVEAALKLARKASGRKVIGYFDMGYHGMTAGALSVAGNAERRASAGVPLGYSVELPYDLDPNGPATEVPDFDRLLEGTGQSADLAAVIVETVQGEGGMNTARSAWLRALAEACRRNGALLIVDDIQMGCGRTGPFFSFEDAGLVPDMVCLSKGIGGYGCPLSLLLIRPELDVWRPGEHNGTFRGFNLAFVTGAEALRAYWSDDKLERSTRARGEQVDQALRNIADEYPEAGLNVRGRGLARGLGFADPALARQVQSAAFERHLLMETSGARDDVVKLLPPLTITDDELEEGLAIVRASVRAALGGE</sequence>
<accession>A0A5J5JQT3</accession>
<dbReference type="InterPro" id="IPR015421">
    <property type="entry name" value="PyrdxlP-dep_Trfase_major"/>
</dbReference>
<dbReference type="Proteomes" id="UP000327011">
    <property type="component" value="Unassembled WGS sequence"/>
</dbReference>
<keyword evidence="7 12" id="KW-0032">Aminotransferase</keyword>
<evidence type="ECO:0000256" key="10">
    <source>
        <dbReference type="ARBA" id="ARBA00049111"/>
    </source>
</evidence>
<keyword evidence="8 12" id="KW-0808">Transferase</keyword>
<dbReference type="Pfam" id="PF00202">
    <property type="entry name" value="Aminotran_3"/>
    <property type="match status" value="1"/>
</dbReference>
<dbReference type="PANTHER" id="PTHR43552">
    <property type="entry name" value="DIAMINOBUTYRATE--2-OXOGLUTARATE AMINOTRANSFERASE"/>
    <property type="match status" value="1"/>
</dbReference>
<dbReference type="GO" id="GO:0047307">
    <property type="term" value="F:diaminobutyrate-pyruvate transaminase activity"/>
    <property type="evidence" value="ECO:0007669"/>
    <property type="project" value="InterPro"/>
</dbReference>
<dbReference type="InterPro" id="IPR004637">
    <property type="entry name" value="Dat"/>
</dbReference>
<evidence type="ECO:0000256" key="7">
    <source>
        <dbReference type="ARBA" id="ARBA00022576"/>
    </source>
</evidence>
<dbReference type="CDD" id="cd00610">
    <property type="entry name" value="OAT_like"/>
    <property type="match status" value="1"/>
</dbReference>
<dbReference type="EMBL" id="VYTZ01000025">
    <property type="protein sequence ID" value="KAA9373318.1"/>
    <property type="molecule type" value="Genomic_DNA"/>
</dbReference>
<dbReference type="Gene3D" id="3.90.1150.10">
    <property type="entry name" value="Aspartate Aminotransferase, domain 1"/>
    <property type="match status" value="1"/>
</dbReference>
<dbReference type="EC" id="2.6.1.76" evidence="5 12"/>
<protein>
    <recommendedName>
        <fullName evidence="6 12">Diaminobutyrate--2-oxoglutarate transaminase</fullName>
        <ecNumber evidence="5 12">2.6.1.76</ecNumber>
    </recommendedName>
    <alternativeName>
        <fullName evidence="12">DABA aminotransferase</fullName>
    </alternativeName>
</protein>
<evidence type="ECO:0000313" key="13">
    <source>
        <dbReference type="EMBL" id="KAA9373318.1"/>
    </source>
</evidence>
<dbReference type="InterPro" id="IPR015424">
    <property type="entry name" value="PyrdxlP-dep_Trfase"/>
</dbReference>
<dbReference type="NCBIfam" id="NF006733">
    <property type="entry name" value="PRK09264.1"/>
    <property type="match status" value="1"/>
</dbReference>
<dbReference type="NCBIfam" id="TIGR02407">
    <property type="entry name" value="ectoine_ectB"/>
    <property type="match status" value="1"/>
</dbReference>
<evidence type="ECO:0000256" key="6">
    <source>
        <dbReference type="ARBA" id="ARBA00014798"/>
    </source>
</evidence>
<dbReference type="SUPFAM" id="SSF53383">
    <property type="entry name" value="PLP-dependent transferases"/>
    <property type="match status" value="1"/>
</dbReference>
<dbReference type="InterPro" id="IPR005814">
    <property type="entry name" value="Aminotrans_3"/>
</dbReference>
<evidence type="ECO:0000256" key="3">
    <source>
        <dbReference type="ARBA" id="ARBA00004946"/>
    </source>
</evidence>
<dbReference type="InterPro" id="IPR049704">
    <property type="entry name" value="Aminotrans_3_PPA_site"/>
</dbReference>
<dbReference type="PROSITE" id="PS00600">
    <property type="entry name" value="AA_TRANSFER_CLASS_3"/>
    <property type="match status" value="1"/>
</dbReference>
<organism evidence="13 14">
    <name type="scientific">Microbispora cellulosiformans</name>
    <dbReference type="NCBI Taxonomy" id="2614688"/>
    <lineage>
        <taxon>Bacteria</taxon>
        <taxon>Bacillati</taxon>
        <taxon>Actinomycetota</taxon>
        <taxon>Actinomycetes</taxon>
        <taxon>Streptosporangiales</taxon>
        <taxon>Streptosporangiaceae</taxon>
        <taxon>Microbispora</taxon>
    </lineage>
</organism>
<gene>
    <name evidence="13" type="primary">ectB</name>
    <name evidence="13" type="ORF">F5972_35950</name>
</gene>
<comment type="caution">
    <text evidence="13">The sequence shown here is derived from an EMBL/GenBank/DDBJ whole genome shotgun (WGS) entry which is preliminary data.</text>
</comment>
<comment type="cofactor">
    <cofactor evidence="1 12">
        <name>pyridoxal 5'-phosphate</name>
        <dbReference type="ChEBI" id="CHEBI:597326"/>
    </cofactor>
</comment>
<comment type="catalytic activity">
    <reaction evidence="10 12">
        <text>L-2,4-diaminobutanoate + 2-oxoglutarate = L-aspartate 4-semialdehyde + L-glutamate</text>
        <dbReference type="Rhea" id="RHEA:11160"/>
        <dbReference type="ChEBI" id="CHEBI:16810"/>
        <dbReference type="ChEBI" id="CHEBI:29985"/>
        <dbReference type="ChEBI" id="CHEBI:58761"/>
        <dbReference type="ChEBI" id="CHEBI:537519"/>
        <dbReference type="EC" id="2.6.1.76"/>
    </reaction>
</comment>
<dbReference type="AlphaFoldDB" id="A0A5J5JQT3"/>
<proteinExistence type="inferred from homology"/>
<comment type="similarity">
    <text evidence="4 11">Belongs to the class-III pyridoxal-phosphate-dependent aminotransferase family.</text>
</comment>
<comment type="pathway">
    <text evidence="3 12">Amine and polyamine biosynthesis; ectoine biosynthesis; L-ectoine from L-aspartate 4-semialdehyde: step 1/3.</text>
</comment>
<reference evidence="13 14" key="1">
    <citation type="submission" date="2019-09" db="EMBL/GenBank/DDBJ databases">
        <title>Screening of Novel Bioactive Compounds from Soil-Associated.</title>
        <authorList>
            <person name="Gong X."/>
        </authorList>
    </citation>
    <scope>NUCLEOTIDE SEQUENCE [LARGE SCALE GENOMIC DNA]</scope>
    <source>
        <strain evidence="13 14">Gxj-6</strain>
    </source>
</reference>
<evidence type="ECO:0000256" key="1">
    <source>
        <dbReference type="ARBA" id="ARBA00001933"/>
    </source>
</evidence>